<dbReference type="InterPro" id="IPR022488">
    <property type="entry name" value="PPK2-related"/>
</dbReference>
<dbReference type="PANTHER" id="PTHR34383">
    <property type="entry name" value="POLYPHOSPHATE:AMP PHOSPHOTRANSFERASE-RELATED"/>
    <property type="match status" value="1"/>
</dbReference>
<dbReference type="SUPFAM" id="SSF52540">
    <property type="entry name" value="P-loop containing nucleoside triphosphate hydrolases"/>
    <property type="match status" value="1"/>
</dbReference>
<protein>
    <submittedName>
        <fullName evidence="6">Polyphosphate kinase 2</fullName>
        <ecNumber evidence="6">2.-.-.-</ecNumber>
    </submittedName>
</protein>
<dbReference type="AlphaFoldDB" id="A0A6J4M0Z4"/>
<proteinExistence type="inferred from homology"/>
<dbReference type="InterPro" id="IPR027417">
    <property type="entry name" value="P-loop_NTPase"/>
</dbReference>
<keyword evidence="3 6" id="KW-0418">Kinase</keyword>
<feature type="domain" description="Polyphosphate kinase-2-related" evidence="5">
    <location>
        <begin position="33"/>
        <end position="252"/>
    </location>
</feature>
<dbReference type="GO" id="GO:0008976">
    <property type="term" value="F:polyphosphate kinase activity"/>
    <property type="evidence" value="ECO:0007669"/>
    <property type="project" value="InterPro"/>
</dbReference>
<evidence type="ECO:0000256" key="3">
    <source>
        <dbReference type="ARBA" id="ARBA00022777"/>
    </source>
</evidence>
<organism evidence="6">
    <name type="scientific">uncultured Gemmatimonadaceae bacterium</name>
    <dbReference type="NCBI Taxonomy" id="246130"/>
    <lineage>
        <taxon>Bacteria</taxon>
        <taxon>Pseudomonadati</taxon>
        <taxon>Gemmatimonadota</taxon>
        <taxon>Gemmatimonadia</taxon>
        <taxon>Gemmatimonadales</taxon>
        <taxon>Gemmatimonadaceae</taxon>
        <taxon>environmental samples</taxon>
    </lineage>
</organism>
<evidence type="ECO:0000259" key="5">
    <source>
        <dbReference type="Pfam" id="PF03976"/>
    </source>
</evidence>
<evidence type="ECO:0000256" key="1">
    <source>
        <dbReference type="ARBA" id="ARBA00009924"/>
    </source>
</evidence>
<dbReference type="EMBL" id="CADCTX010000717">
    <property type="protein sequence ID" value="CAA9343340.1"/>
    <property type="molecule type" value="Genomic_DNA"/>
</dbReference>
<keyword evidence="2 6" id="KW-0808">Transferase</keyword>
<dbReference type="PIRSF" id="PIRSF028756">
    <property type="entry name" value="PPK2_prd"/>
    <property type="match status" value="1"/>
</dbReference>
<dbReference type="EC" id="2.-.-.-" evidence="6"/>
<dbReference type="Gene3D" id="3.40.50.300">
    <property type="entry name" value="P-loop containing nucleotide triphosphate hydrolases"/>
    <property type="match status" value="1"/>
</dbReference>
<comment type="similarity">
    <text evidence="1">Belongs to the polyphosphate kinase 2 (PPK2) family. Class I subfamily.</text>
</comment>
<evidence type="ECO:0000313" key="6">
    <source>
        <dbReference type="EMBL" id="CAA9343340.1"/>
    </source>
</evidence>
<dbReference type="NCBIfam" id="TIGR03709">
    <property type="entry name" value="PPK2_rel_1"/>
    <property type="match status" value="1"/>
</dbReference>
<gene>
    <name evidence="6" type="ORF">AVDCRST_MAG40-2506</name>
</gene>
<dbReference type="PANTHER" id="PTHR34383:SF3">
    <property type="entry name" value="POLYPHOSPHATE:AMP PHOSPHOTRANSFERASE"/>
    <property type="match status" value="1"/>
</dbReference>
<dbReference type="GO" id="GO:0006797">
    <property type="term" value="P:polyphosphate metabolic process"/>
    <property type="evidence" value="ECO:0007669"/>
    <property type="project" value="InterPro"/>
</dbReference>
<accession>A0A6J4M0Z4</accession>
<name>A0A6J4M0Z4_9BACT</name>
<dbReference type="Pfam" id="PF03976">
    <property type="entry name" value="PPK2"/>
    <property type="match status" value="1"/>
</dbReference>
<evidence type="ECO:0000256" key="4">
    <source>
        <dbReference type="SAM" id="MobiDB-lite"/>
    </source>
</evidence>
<dbReference type="InterPro" id="IPR016898">
    <property type="entry name" value="Polyphosphate_phosphotransfera"/>
</dbReference>
<feature type="region of interest" description="Disordered" evidence="4">
    <location>
        <begin position="1"/>
        <end position="29"/>
    </location>
</feature>
<feature type="compositionally biased region" description="Low complexity" evidence="4">
    <location>
        <begin position="1"/>
        <end position="18"/>
    </location>
</feature>
<sequence>MPLRPLSPLDPLDLAALPTTPPEGTPRGEELEGATAALLERLAALQAALLAEGRRALLVVLQARDTGGKDGTIRTVFGAFSPQGVRVTSFGRPTELELAHDFLWRVHQEAPPRGMVGVFNRSHYEDVLAVRVRELAPEAVWRLRYQQINDFERLLAESGTTVVKLFLNISRDEQAERLRARLDDPTKNWKFEEGDIDDRGRWDAYTAAYEDALTRCSTAWAPWYVVPADKKKARNYLVAEIVVDALERMNPQYPRADERVLGLISKIV</sequence>
<reference evidence="6" key="1">
    <citation type="submission" date="2020-02" db="EMBL/GenBank/DDBJ databases">
        <authorList>
            <person name="Meier V. D."/>
        </authorList>
    </citation>
    <scope>NUCLEOTIDE SEQUENCE</scope>
    <source>
        <strain evidence="6">AVDCRST_MAG40</strain>
    </source>
</reference>
<evidence type="ECO:0000256" key="2">
    <source>
        <dbReference type="ARBA" id="ARBA00022679"/>
    </source>
</evidence>
<dbReference type="InterPro" id="IPR022300">
    <property type="entry name" value="PPK2-rel_1"/>
</dbReference>